<dbReference type="CDD" id="cd13901">
    <property type="entry name" value="CuRO_3_MaLCC_like"/>
    <property type="match status" value="1"/>
</dbReference>
<dbReference type="GO" id="GO:0046274">
    <property type="term" value="P:lignin catabolic process"/>
    <property type="evidence" value="ECO:0007669"/>
    <property type="project" value="UniProtKB-KW"/>
</dbReference>
<dbReference type="InterPro" id="IPR001117">
    <property type="entry name" value="Cu-oxidase_2nd"/>
</dbReference>
<accession>A0A8H6RPB5</accession>
<keyword evidence="18" id="KW-1185">Reference proteome</keyword>
<dbReference type="FunFam" id="2.60.40.420:FF:000021">
    <property type="entry name" value="Extracellular dihydrogeodin oxidase/laccase"/>
    <property type="match status" value="1"/>
</dbReference>
<dbReference type="SUPFAM" id="SSF49503">
    <property type="entry name" value="Cupredoxins"/>
    <property type="match status" value="3"/>
</dbReference>
<sequence length="582" mass="63891">MMHCSQAFGLLFLFASVIEAAVKPTIPLSPSGRTPALLSKRANASCFGNTADDRSTWCDYDINTDYYLEGPDTGKTVEYWFELQNVTIAPDGTARQALTVNGSIPGPTIIADWGDTVVIHLTNSLTNNGSSLHFHGIRQNWTNSNDGVASITQCPTTPGDSVTYNWEATQYGTSWYHSHYSLQAWEGVFGGIKINGPTSANYDEDMGVLFVQDWTHDTADSLYSYAEVNGPATQDTGLINGTNISSDEEEGFRWNTTVESGKSYKIGLINPSIDSFFDVSIDNHTLTIVSADFVPITPYTTDVIGLGPGQRYEVIITADQSSVASDFWLRAVPDTFCSSTNDMTDNIMGIIHYGDSTGTPTTSPWTTDSSYLNCQDPPIASLVPIVAKNAGASADLQATRNVTVQQVTGTNVFKWYMNNITFLSEYYDPTSLQVVNGNTTYSTQEAVINLPTPNDWMYLIIQETNTAPHPIHLHGHDFYILASGSGTFNSSIALQTTNPPRQDVAMLPSAGYLVLAFQADNPGIWLMHCHIGWHTSEGFALQFVERYDEIAALYDKEELTDACDTWRDFEETGQVVQYDSGI</sequence>
<reference evidence="17" key="1">
    <citation type="submission" date="2020-04" db="EMBL/GenBank/DDBJ databases">
        <title>Draft genome resource of the tomato pathogen Pseudocercospora fuligena.</title>
        <authorList>
            <person name="Zaccaron A."/>
        </authorList>
    </citation>
    <scope>NUCLEOTIDE SEQUENCE</scope>
    <source>
        <strain evidence="17">PF001</strain>
    </source>
</reference>
<feature type="domain" description="Plastocyanin-like" evidence="16">
    <location>
        <begin position="84"/>
        <end position="197"/>
    </location>
</feature>
<evidence type="ECO:0000256" key="7">
    <source>
        <dbReference type="ARBA" id="ARBA00022737"/>
    </source>
</evidence>
<evidence type="ECO:0000256" key="6">
    <source>
        <dbReference type="ARBA" id="ARBA00022729"/>
    </source>
</evidence>
<comment type="catalytic activity">
    <reaction evidence="1">
        <text>4 hydroquinone + O2 = 4 benzosemiquinone + 2 H2O</text>
        <dbReference type="Rhea" id="RHEA:11276"/>
        <dbReference type="ChEBI" id="CHEBI:15377"/>
        <dbReference type="ChEBI" id="CHEBI:15379"/>
        <dbReference type="ChEBI" id="CHEBI:17594"/>
        <dbReference type="ChEBI" id="CHEBI:17977"/>
        <dbReference type="EC" id="1.10.3.2"/>
    </reaction>
</comment>
<dbReference type="Proteomes" id="UP000660729">
    <property type="component" value="Unassembled WGS sequence"/>
</dbReference>
<evidence type="ECO:0000259" key="14">
    <source>
        <dbReference type="Pfam" id="PF00394"/>
    </source>
</evidence>
<evidence type="ECO:0000256" key="11">
    <source>
        <dbReference type="ARBA" id="ARBA00023180"/>
    </source>
</evidence>
<keyword evidence="5" id="KW-0479">Metal-binding</keyword>
<evidence type="ECO:0000256" key="10">
    <source>
        <dbReference type="ARBA" id="ARBA00023157"/>
    </source>
</evidence>
<dbReference type="InterPro" id="IPR011706">
    <property type="entry name" value="Cu-oxidase_C"/>
</dbReference>
<name>A0A8H6RPB5_9PEZI</name>
<feature type="chain" id="PRO_5034242462" description="laccase" evidence="13">
    <location>
        <begin position="21"/>
        <end position="582"/>
    </location>
</feature>
<dbReference type="GO" id="GO:0052716">
    <property type="term" value="F:hydroquinone:oxygen oxidoreductase activity"/>
    <property type="evidence" value="ECO:0007669"/>
    <property type="project" value="UniProtKB-EC"/>
</dbReference>
<evidence type="ECO:0000256" key="8">
    <source>
        <dbReference type="ARBA" id="ARBA00023002"/>
    </source>
</evidence>
<dbReference type="EMBL" id="JABCIY010000056">
    <property type="protein sequence ID" value="KAF7194681.1"/>
    <property type="molecule type" value="Genomic_DNA"/>
</dbReference>
<evidence type="ECO:0000256" key="1">
    <source>
        <dbReference type="ARBA" id="ARBA00000349"/>
    </source>
</evidence>
<dbReference type="InterPro" id="IPR045087">
    <property type="entry name" value="Cu-oxidase_fam"/>
</dbReference>
<evidence type="ECO:0000256" key="9">
    <source>
        <dbReference type="ARBA" id="ARBA00023008"/>
    </source>
</evidence>
<dbReference type="CDD" id="cd13880">
    <property type="entry name" value="CuRO_2_MaLCC_like"/>
    <property type="match status" value="1"/>
</dbReference>
<keyword evidence="6 13" id="KW-0732">Signal</keyword>
<dbReference type="PANTHER" id="PTHR11709">
    <property type="entry name" value="MULTI-COPPER OXIDASE"/>
    <property type="match status" value="1"/>
</dbReference>
<dbReference type="InterPro" id="IPR011707">
    <property type="entry name" value="Cu-oxidase-like_N"/>
</dbReference>
<gene>
    <name evidence="17" type="ORF">HII31_03943</name>
</gene>
<dbReference type="Gene3D" id="2.60.40.420">
    <property type="entry name" value="Cupredoxins - blue copper proteins"/>
    <property type="match status" value="3"/>
</dbReference>
<dbReference type="PANTHER" id="PTHR11709:SF502">
    <property type="entry name" value="MULTICOPPER OXIDASE"/>
    <property type="match status" value="1"/>
</dbReference>
<comment type="similarity">
    <text evidence="3">Belongs to the multicopper oxidase family.</text>
</comment>
<dbReference type="Pfam" id="PF07731">
    <property type="entry name" value="Cu-oxidase_2"/>
    <property type="match status" value="1"/>
</dbReference>
<proteinExistence type="inferred from homology"/>
<keyword evidence="9" id="KW-0186">Copper</keyword>
<evidence type="ECO:0000256" key="2">
    <source>
        <dbReference type="ARBA" id="ARBA00001935"/>
    </source>
</evidence>
<keyword evidence="8" id="KW-0560">Oxidoreductase</keyword>
<dbReference type="Pfam" id="PF00394">
    <property type="entry name" value="Cu-oxidase"/>
    <property type="match status" value="1"/>
</dbReference>
<evidence type="ECO:0000313" key="18">
    <source>
        <dbReference type="Proteomes" id="UP000660729"/>
    </source>
</evidence>
<feature type="domain" description="Plastocyanin-like" evidence="15">
    <location>
        <begin position="429"/>
        <end position="546"/>
    </location>
</feature>
<organism evidence="17 18">
    <name type="scientific">Pseudocercospora fuligena</name>
    <dbReference type="NCBI Taxonomy" id="685502"/>
    <lineage>
        <taxon>Eukaryota</taxon>
        <taxon>Fungi</taxon>
        <taxon>Dikarya</taxon>
        <taxon>Ascomycota</taxon>
        <taxon>Pezizomycotina</taxon>
        <taxon>Dothideomycetes</taxon>
        <taxon>Dothideomycetidae</taxon>
        <taxon>Mycosphaerellales</taxon>
        <taxon>Mycosphaerellaceae</taxon>
        <taxon>Pseudocercospora</taxon>
    </lineage>
</organism>
<feature type="domain" description="Plastocyanin-like" evidence="14">
    <location>
        <begin position="208"/>
        <end position="354"/>
    </location>
</feature>
<evidence type="ECO:0000259" key="16">
    <source>
        <dbReference type="Pfam" id="PF07732"/>
    </source>
</evidence>
<evidence type="ECO:0000256" key="3">
    <source>
        <dbReference type="ARBA" id="ARBA00010609"/>
    </source>
</evidence>
<keyword evidence="11" id="KW-0325">Glycoprotein</keyword>
<protein>
    <recommendedName>
        <fullName evidence="4">laccase</fullName>
        <ecNumber evidence="4">1.10.3.2</ecNumber>
    </recommendedName>
</protein>
<keyword evidence="7" id="KW-0677">Repeat</keyword>
<evidence type="ECO:0000313" key="17">
    <source>
        <dbReference type="EMBL" id="KAF7194681.1"/>
    </source>
</evidence>
<evidence type="ECO:0000256" key="13">
    <source>
        <dbReference type="SAM" id="SignalP"/>
    </source>
</evidence>
<evidence type="ECO:0000256" key="5">
    <source>
        <dbReference type="ARBA" id="ARBA00022723"/>
    </source>
</evidence>
<feature type="signal peptide" evidence="13">
    <location>
        <begin position="1"/>
        <end position="20"/>
    </location>
</feature>
<evidence type="ECO:0000259" key="15">
    <source>
        <dbReference type="Pfam" id="PF07731"/>
    </source>
</evidence>
<evidence type="ECO:0000256" key="12">
    <source>
        <dbReference type="ARBA" id="ARBA00023185"/>
    </source>
</evidence>
<dbReference type="AlphaFoldDB" id="A0A8H6RPB5"/>
<keyword evidence="10" id="KW-1015">Disulfide bond</keyword>
<dbReference type="GO" id="GO:0005507">
    <property type="term" value="F:copper ion binding"/>
    <property type="evidence" value="ECO:0007669"/>
    <property type="project" value="InterPro"/>
</dbReference>
<dbReference type="FunFam" id="2.60.40.420:FF:000038">
    <property type="entry name" value="Extracellular dihydrogeodin oxidase/laccase"/>
    <property type="match status" value="1"/>
</dbReference>
<evidence type="ECO:0000256" key="4">
    <source>
        <dbReference type="ARBA" id="ARBA00012297"/>
    </source>
</evidence>
<dbReference type="InterPro" id="IPR008972">
    <property type="entry name" value="Cupredoxin"/>
</dbReference>
<dbReference type="FunFam" id="2.60.40.420:FF:000046">
    <property type="entry name" value="Multicopper oxidase"/>
    <property type="match status" value="1"/>
</dbReference>
<dbReference type="EC" id="1.10.3.2" evidence="4"/>
<dbReference type="CDD" id="cd13854">
    <property type="entry name" value="CuRO_1_MaLCC_like"/>
    <property type="match status" value="1"/>
</dbReference>
<keyword evidence="12" id="KW-0439">Lignin degradation</keyword>
<comment type="cofactor">
    <cofactor evidence="2">
        <name>Cu cation</name>
        <dbReference type="ChEBI" id="CHEBI:23378"/>
    </cofactor>
</comment>
<comment type="caution">
    <text evidence="17">The sequence shown here is derived from an EMBL/GenBank/DDBJ whole genome shotgun (WGS) entry which is preliminary data.</text>
</comment>
<dbReference type="Pfam" id="PF07732">
    <property type="entry name" value="Cu-oxidase_3"/>
    <property type="match status" value="1"/>
</dbReference>
<dbReference type="OrthoDB" id="2121828at2759"/>